<evidence type="ECO:0008006" key="4">
    <source>
        <dbReference type="Google" id="ProtNLM"/>
    </source>
</evidence>
<feature type="transmembrane region" description="Helical" evidence="1">
    <location>
        <begin position="157"/>
        <end position="176"/>
    </location>
</feature>
<dbReference type="EMBL" id="WGGD01000005">
    <property type="protein sequence ID" value="MUN29387.1"/>
    <property type="molecule type" value="Genomic_DNA"/>
</dbReference>
<keyword evidence="1" id="KW-0812">Transmembrane</keyword>
<protein>
    <recommendedName>
        <fullName evidence="4">Urease accessory protein UreH-like transmembrane domain-containing protein</fullName>
    </recommendedName>
</protein>
<feature type="transmembrane region" description="Helical" evidence="1">
    <location>
        <begin position="128"/>
        <end position="151"/>
    </location>
</feature>
<proteinExistence type="predicted"/>
<name>A0A6A9QJD1_SULME</name>
<dbReference type="Proteomes" id="UP000470772">
    <property type="component" value="Unassembled WGS sequence"/>
</dbReference>
<accession>A0A6A9QJD1</accession>
<evidence type="ECO:0000313" key="2">
    <source>
        <dbReference type="EMBL" id="MUN29387.1"/>
    </source>
</evidence>
<dbReference type="OrthoDB" id="43301at2157"/>
<feature type="transmembrane region" description="Helical" evidence="1">
    <location>
        <begin position="43"/>
        <end position="60"/>
    </location>
</feature>
<dbReference type="AlphaFoldDB" id="A0A6A9QJD1"/>
<sequence>MVDYLISTLLSFLIGTGHGLEPDHVSTARLYKKDYKKVIKFAVSHSAGYILIAIPIIYLASFFEEEILIISYITGIFFGVLLMIETVTGKEFDIDPRFAGVLQGSVVLTPSKILTIVLAFASPFPYNVGILLAFAIGSTLSIMTLSLLTVIPTKYSFWFNIVVSLITITYIMFQLITSI</sequence>
<dbReference type="RefSeq" id="WP_054838385.1">
    <property type="nucleotide sequence ID" value="NZ_BBBY01000008.1"/>
</dbReference>
<keyword evidence="1" id="KW-1133">Transmembrane helix</keyword>
<reference evidence="2 3" key="1">
    <citation type="submission" date="2019-10" db="EMBL/GenBank/DDBJ databases">
        <title>Sequencing and Assembly of Multiple Reported Metal-Biooxidizing Members of the Extremely Thermoacidophilic Archaeal Family Sulfolobaceae.</title>
        <authorList>
            <person name="Counts J.A."/>
            <person name="Kelly R.M."/>
        </authorList>
    </citation>
    <scope>NUCLEOTIDE SEQUENCE [LARGE SCALE GENOMIC DNA]</scope>
    <source>
        <strain evidence="2 3">DSM 6482</strain>
    </source>
</reference>
<evidence type="ECO:0000256" key="1">
    <source>
        <dbReference type="SAM" id="Phobius"/>
    </source>
</evidence>
<feature type="transmembrane region" description="Helical" evidence="1">
    <location>
        <begin position="100"/>
        <end position="121"/>
    </location>
</feature>
<gene>
    <name evidence="2" type="ORF">GC250_08050</name>
</gene>
<organism evidence="2 3">
    <name type="scientific">Sulfuracidifex metallicus DSM 6482 = JCM 9184</name>
    <dbReference type="NCBI Taxonomy" id="523847"/>
    <lineage>
        <taxon>Archaea</taxon>
        <taxon>Thermoproteota</taxon>
        <taxon>Thermoprotei</taxon>
        <taxon>Sulfolobales</taxon>
        <taxon>Sulfolobaceae</taxon>
        <taxon>Sulfuracidifex</taxon>
    </lineage>
</organism>
<keyword evidence="1" id="KW-0472">Membrane</keyword>
<keyword evidence="3" id="KW-1185">Reference proteome</keyword>
<feature type="transmembrane region" description="Helical" evidence="1">
    <location>
        <begin position="67"/>
        <end position="88"/>
    </location>
</feature>
<evidence type="ECO:0000313" key="3">
    <source>
        <dbReference type="Proteomes" id="UP000470772"/>
    </source>
</evidence>
<comment type="caution">
    <text evidence="2">The sequence shown here is derived from an EMBL/GenBank/DDBJ whole genome shotgun (WGS) entry which is preliminary data.</text>
</comment>